<dbReference type="RefSeq" id="WP_167925395.1">
    <property type="nucleotide sequence ID" value="NZ_JAATVY010000006.1"/>
</dbReference>
<comment type="caution">
    <text evidence="2">The sequence shown here is derived from an EMBL/GenBank/DDBJ whole genome shotgun (WGS) entry which is preliminary data.</text>
</comment>
<evidence type="ECO:0000313" key="2">
    <source>
        <dbReference type="EMBL" id="NJC70519.1"/>
    </source>
</evidence>
<proteinExistence type="predicted"/>
<sequence length="242" mass="26813">MNRNQIRAVLHGARAALPYLTGRVYNEARDAIENLFAVLERRAPQVRDAAANYVALMELRSEVRAAMESGGLTPPIPVRAVLAERAVVCTLRAVAHDSWDDAADADRYLRRLAPDLMFELTVDMGPASPAAFTGRWLVEPPPPAARREGQPETYCGVAQLGHGRVLVYLADLDDRLPGWLAEFDDLAAAAEILPAHVTRYAAAAIVREHNRQEWLRRFARAPERADRPRPDRSRPVLAGRTG</sequence>
<protein>
    <submittedName>
        <fullName evidence="2">Uncharacterized protein</fullName>
    </submittedName>
</protein>
<feature type="compositionally biased region" description="Basic and acidic residues" evidence="1">
    <location>
        <begin position="221"/>
        <end position="234"/>
    </location>
</feature>
<dbReference type="EMBL" id="JAATVY010000006">
    <property type="protein sequence ID" value="NJC70519.1"/>
    <property type="molecule type" value="Genomic_DNA"/>
</dbReference>
<organism evidence="2 3">
    <name type="scientific">Planosporangium thailandense</name>
    <dbReference type="NCBI Taxonomy" id="765197"/>
    <lineage>
        <taxon>Bacteria</taxon>
        <taxon>Bacillati</taxon>
        <taxon>Actinomycetota</taxon>
        <taxon>Actinomycetes</taxon>
        <taxon>Micromonosporales</taxon>
        <taxon>Micromonosporaceae</taxon>
        <taxon>Planosporangium</taxon>
    </lineage>
</organism>
<name>A0ABX0XZC7_9ACTN</name>
<reference evidence="2 3" key="1">
    <citation type="submission" date="2020-03" db="EMBL/GenBank/DDBJ databases">
        <title>WGS of the type strain of Planosporangium spp.</title>
        <authorList>
            <person name="Thawai C."/>
        </authorList>
    </citation>
    <scope>NUCLEOTIDE SEQUENCE [LARGE SCALE GENOMIC DNA]</scope>
    <source>
        <strain evidence="2 3">TBRC 5610</strain>
    </source>
</reference>
<evidence type="ECO:0000313" key="3">
    <source>
        <dbReference type="Proteomes" id="UP000722989"/>
    </source>
</evidence>
<gene>
    <name evidence="2" type="ORF">HC031_12465</name>
</gene>
<feature type="region of interest" description="Disordered" evidence="1">
    <location>
        <begin position="221"/>
        <end position="242"/>
    </location>
</feature>
<accession>A0ABX0XZC7</accession>
<dbReference type="Proteomes" id="UP000722989">
    <property type="component" value="Unassembled WGS sequence"/>
</dbReference>
<keyword evidence="3" id="KW-1185">Reference proteome</keyword>
<evidence type="ECO:0000256" key="1">
    <source>
        <dbReference type="SAM" id="MobiDB-lite"/>
    </source>
</evidence>